<dbReference type="SMART" id="SM00387">
    <property type="entry name" value="HATPase_c"/>
    <property type="match status" value="1"/>
</dbReference>
<dbReference type="InterPro" id="IPR003594">
    <property type="entry name" value="HATPase_dom"/>
</dbReference>
<dbReference type="Gene3D" id="1.20.120.160">
    <property type="entry name" value="HPT domain"/>
    <property type="match status" value="1"/>
</dbReference>
<comment type="catalytic activity">
    <reaction evidence="1">
        <text>ATP + protein L-histidine = ADP + protein N-phospho-L-histidine.</text>
        <dbReference type="EC" id="2.7.13.3"/>
    </reaction>
</comment>
<feature type="coiled-coil region" evidence="16">
    <location>
        <begin position="5"/>
        <end position="64"/>
    </location>
</feature>
<dbReference type="InterPro" id="IPR008207">
    <property type="entry name" value="Sig_transdc_His_kin_Hpt_dom"/>
</dbReference>
<dbReference type="PRINTS" id="PR00344">
    <property type="entry name" value="BCTRLSENSOR"/>
</dbReference>
<dbReference type="FunFam" id="3.30.565.10:FF:000010">
    <property type="entry name" value="Sensor histidine kinase RcsC"/>
    <property type="match status" value="1"/>
</dbReference>
<dbReference type="EMBL" id="CP073754">
    <property type="protein sequence ID" value="QWF71655.1"/>
    <property type="molecule type" value="Genomic_DNA"/>
</dbReference>
<evidence type="ECO:0000256" key="14">
    <source>
        <dbReference type="PROSITE-ProRule" id="PRU00110"/>
    </source>
</evidence>
<dbReference type="GO" id="GO:0005524">
    <property type="term" value="F:ATP binding"/>
    <property type="evidence" value="ECO:0007669"/>
    <property type="project" value="UniProtKB-KW"/>
</dbReference>
<dbReference type="SMART" id="SM00388">
    <property type="entry name" value="HisKA"/>
    <property type="match status" value="1"/>
</dbReference>
<dbReference type="EC" id="2.7.13.3" evidence="3"/>
<dbReference type="PANTHER" id="PTHR45339:SF1">
    <property type="entry name" value="HYBRID SIGNAL TRANSDUCTION HISTIDINE KINASE J"/>
    <property type="match status" value="1"/>
</dbReference>
<evidence type="ECO:0000256" key="2">
    <source>
        <dbReference type="ARBA" id="ARBA00004651"/>
    </source>
</evidence>
<gene>
    <name evidence="20" type="ORF">KEF85_04025</name>
</gene>
<dbReference type="Pfam" id="PF02518">
    <property type="entry name" value="HATPase_c"/>
    <property type="match status" value="1"/>
</dbReference>
<keyword evidence="6" id="KW-0808">Transferase</keyword>
<dbReference type="InterPro" id="IPR001789">
    <property type="entry name" value="Sig_transdc_resp-reg_receiver"/>
</dbReference>
<evidence type="ECO:0000256" key="8">
    <source>
        <dbReference type="ARBA" id="ARBA00022741"/>
    </source>
</evidence>
<evidence type="ECO:0000259" key="18">
    <source>
        <dbReference type="PROSITE" id="PS50110"/>
    </source>
</evidence>
<dbReference type="FunFam" id="1.10.287.130:FF:000004">
    <property type="entry name" value="Ethylene receptor 1"/>
    <property type="match status" value="1"/>
</dbReference>
<dbReference type="PROSITE" id="PS50110">
    <property type="entry name" value="RESPONSE_REGULATORY"/>
    <property type="match status" value="1"/>
</dbReference>
<evidence type="ECO:0000256" key="10">
    <source>
        <dbReference type="ARBA" id="ARBA00022840"/>
    </source>
</evidence>
<keyword evidence="16" id="KW-0175">Coiled coil</keyword>
<feature type="domain" description="Histidine kinase" evidence="17">
    <location>
        <begin position="78"/>
        <end position="300"/>
    </location>
</feature>
<dbReference type="GO" id="GO:0005886">
    <property type="term" value="C:plasma membrane"/>
    <property type="evidence" value="ECO:0007669"/>
    <property type="project" value="UniProtKB-SubCell"/>
</dbReference>
<keyword evidence="4" id="KW-1003">Cell membrane</keyword>
<dbReference type="RefSeq" id="WP_215583437.1">
    <property type="nucleotide sequence ID" value="NZ_CP073754.1"/>
</dbReference>
<evidence type="ECO:0000256" key="9">
    <source>
        <dbReference type="ARBA" id="ARBA00022777"/>
    </source>
</evidence>
<dbReference type="PROSITE" id="PS50894">
    <property type="entry name" value="HPT"/>
    <property type="match status" value="1"/>
</dbReference>
<keyword evidence="5 15" id="KW-0597">Phosphoprotein</keyword>
<dbReference type="SUPFAM" id="SSF52172">
    <property type="entry name" value="CheY-like"/>
    <property type="match status" value="1"/>
</dbReference>
<dbReference type="KEGG" id="mpad:KEF85_04025"/>
<evidence type="ECO:0000256" key="12">
    <source>
        <dbReference type="ARBA" id="ARBA00023012"/>
    </source>
</evidence>
<evidence type="ECO:0000256" key="3">
    <source>
        <dbReference type="ARBA" id="ARBA00012438"/>
    </source>
</evidence>
<feature type="domain" description="Response regulatory" evidence="18">
    <location>
        <begin position="321"/>
        <end position="438"/>
    </location>
</feature>
<dbReference type="SUPFAM" id="SSF47384">
    <property type="entry name" value="Homodimeric domain of signal transducing histidine kinase"/>
    <property type="match status" value="1"/>
</dbReference>
<dbReference type="Pfam" id="PF00072">
    <property type="entry name" value="Response_reg"/>
    <property type="match status" value="1"/>
</dbReference>
<dbReference type="InterPro" id="IPR005467">
    <property type="entry name" value="His_kinase_dom"/>
</dbReference>
<dbReference type="SMART" id="SM00448">
    <property type="entry name" value="REC"/>
    <property type="match status" value="1"/>
</dbReference>
<organism evidence="20 21">
    <name type="scientific">Methylomonas paludis</name>
    <dbReference type="NCBI Taxonomy" id="1173101"/>
    <lineage>
        <taxon>Bacteria</taxon>
        <taxon>Pseudomonadati</taxon>
        <taxon>Pseudomonadota</taxon>
        <taxon>Gammaproteobacteria</taxon>
        <taxon>Methylococcales</taxon>
        <taxon>Methylococcaceae</taxon>
        <taxon>Methylomonas</taxon>
    </lineage>
</organism>
<dbReference type="CDD" id="cd17546">
    <property type="entry name" value="REC_hyHK_CKI1_RcsC-like"/>
    <property type="match status" value="1"/>
</dbReference>
<keyword evidence="13" id="KW-0472">Membrane</keyword>
<keyword evidence="9" id="KW-0418">Kinase</keyword>
<evidence type="ECO:0000256" key="6">
    <source>
        <dbReference type="ARBA" id="ARBA00022679"/>
    </source>
</evidence>
<dbReference type="Pfam" id="PF00512">
    <property type="entry name" value="HisKA"/>
    <property type="match status" value="1"/>
</dbReference>
<evidence type="ECO:0000259" key="19">
    <source>
        <dbReference type="PROSITE" id="PS50894"/>
    </source>
</evidence>
<protein>
    <recommendedName>
        <fullName evidence="3">histidine kinase</fullName>
        <ecNumber evidence="3">2.7.13.3</ecNumber>
    </recommendedName>
</protein>
<evidence type="ECO:0000256" key="16">
    <source>
        <dbReference type="SAM" id="Coils"/>
    </source>
</evidence>
<keyword evidence="8" id="KW-0547">Nucleotide-binding</keyword>
<dbReference type="PROSITE" id="PS50109">
    <property type="entry name" value="HIS_KIN"/>
    <property type="match status" value="1"/>
</dbReference>
<keyword evidence="21" id="KW-1185">Reference proteome</keyword>
<keyword evidence="11" id="KW-1133">Transmembrane helix</keyword>
<evidence type="ECO:0000256" key="7">
    <source>
        <dbReference type="ARBA" id="ARBA00022692"/>
    </source>
</evidence>
<dbReference type="Gene3D" id="1.10.287.130">
    <property type="match status" value="1"/>
</dbReference>
<keyword evidence="10" id="KW-0067">ATP-binding</keyword>
<feature type="domain" description="HPt" evidence="19">
    <location>
        <begin position="473"/>
        <end position="570"/>
    </location>
</feature>
<dbReference type="Gene3D" id="3.40.50.2300">
    <property type="match status" value="1"/>
</dbReference>
<proteinExistence type="predicted"/>
<dbReference type="SUPFAM" id="SSF47226">
    <property type="entry name" value="Histidine-containing phosphotransfer domain, HPT domain"/>
    <property type="match status" value="1"/>
</dbReference>
<comment type="subcellular location">
    <subcellularLocation>
        <location evidence="2">Cell membrane</location>
        <topology evidence="2">Multi-pass membrane protein</topology>
    </subcellularLocation>
</comment>
<dbReference type="InterPro" id="IPR036097">
    <property type="entry name" value="HisK_dim/P_sf"/>
</dbReference>
<reference evidence="20" key="1">
    <citation type="submission" date="2021-04" db="EMBL/GenBank/DDBJ databases">
        <title>Draft genome sequence data of methanotrophic Methylovulum sp. strain S1L and Methylomonas sp. strain S2AM isolated from boreal lake water columns.</title>
        <authorList>
            <person name="Rissanen A.J."/>
            <person name="Mangayil R."/>
            <person name="Svenning M.M."/>
            <person name="Khanongnuch R."/>
        </authorList>
    </citation>
    <scope>NUCLEOTIDE SEQUENCE</scope>
    <source>
        <strain evidence="20">S2AM</strain>
    </source>
</reference>
<evidence type="ECO:0000313" key="21">
    <source>
        <dbReference type="Proteomes" id="UP000676649"/>
    </source>
</evidence>
<evidence type="ECO:0000313" key="20">
    <source>
        <dbReference type="EMBL" id="QWF71655.1"/>
    </source>
</evidence>
<keyword evidence="12" id="KW-0902">Two-component regulatory system</keyword>
<dbReference type="InterPro" id="IPR036890">
    <property type="entry name" value="HATPase_C_sf"/>
</dbReference>
<accession>A0A975MPX9</accession>
<name>A0A975MPX9_9GAMM</name>
<dbReference type="CDD" id="cd00082">
    <property type="entry name" value="HisKA"/>
    <property type="match status" value="1"/>
</dbReference>
<dbReference type="Proteomes" id="UP000676649">
    <property type="component" value="Chromosome"/>
</dbReference>
<dbReference type="InterPro" id="IPR011006">
    <property type="entry name" value="CheY-like_superfamily"/>
</dbReference>
<dbReference type="CDD" id="cd16922">
    <property type="entry name" value="HATPase_EvgS-ArcB-TorS-like"/>
    <property type="match status" value="1"/>
</dbReference>
<dbReference type="PANTHER" id="PTHR45339">
    <property type="entry name" value="HYBRID SIGNAL TRANSDUCTION HISTIDINE KINASE J"/>
    <property type="match status" value="1"/>
</dbReference>
<dbReference type="SUPFAM" id="SSF55874">
    <property type="entry name" value="ATPase domain of HSP90 chaperone/DNA topoisomerase II/histidine kinase"/>
    <property type="match status" value="1"/>
</dbReference>
<evidence type="ECO:0000256" key="15">
    <source>
        <dbReference type="PROSITE-ProRule" id="PRU00169"/>
    </source>
</evidence>
<dbReference type="InterPro" id="IPR004358">
    <property type="entry name" value="Sig_transdc_His_kin-like_C"/>
</dbReference>
<feature type="modified residue" description="Phosphohistidine" evidence="14">
    <location>
        <position position="512"/>
    </location>
</feature>
<evidence type="ECO:0000256" key="13">
    <source>
        <dbReference type="ARBA" id="ARBA00023136"/>
    </source>
</evidence>
<dbReference type="AlphaFoldDB" id="A0A975MPX9"/>
<dbReference type="Pfam" id="PF01627">
    <property type="entry name" value="Hpt"/>
    <property type="match status" value="1"/>
</dbReference>
<evidence type="ECO:0000256" key="1">
    <source>
        <dbReference type="ARBA" id="ARBA00000085"/>
    </source>
</evidence>
<keyword evidence="7" id="KW-0812">Transmembrane</keyword>
<evidence type="ECO:0000259" key="17">
    <source>
        <dbReference type="PROSITE" id="PS50109"/>
    </source>
</evidence>
<evidence type="ECO:0000256" key="5">
    <source>
        <dbReference type="ARBA" id="ARBA00022553"/>
    </source>
</evidence>
<feature type="modified residue" description="4-aspartylphosphate" evidence="15">
    <location>
        <position position="371"/>
    </location>
</feature>
<dbReference type="Gene3D" id="3.30.565.10">
    <property type="entry name" value="Histidine kinase-like ATPase, C-terminal domain"/>
    <property type="match status" value="1"/>
</dbReference>
<evidence type="ECO:0000256" key="11">
    <source>
        <dbReference type="ARBA" id="ARBA00022989"/>
    </source>
</evidence>
<dbReference type="InterPro" id="IPR036641">
    <property type="entry name" value="HPT_dom_sf"/>
</dbReference>
<dbReference type="InterPro" id="IPR003661">
    <property type="entry name" value="HisK_dim/P_dom"/>
</dbReference>
<evidence type="ECO:0000256" key="4">
    <source>
        <dbReference type="ARBA" id="ARBA00022475"/>
    </source>
</evidence>
<sequence length="574" mass="64655">MEDEVARLKKRLERERSARNQAEQLLEKISIELYNSNQALKILAENLENQVQERTKELEKALYNAETATRAKSLFLANMSHEIRTPLNAILGLSYLIRQDIYDPQQVGQLDKIISAAKYLLSIINDVLDLSKIEADRLELDLAPMLVNTSVSNIFGMLEERAKEKDLDLVSFIDPRLVNLPLLGDRLRIDQVLINFLSNAIKFSERGRISLRILVCSVEDDNFVLRFEVEDNGVGISLDNQKRIFDAFEQADIITARLHGGTGLGLTICRKIALMMDGDIGVNSTLGQGSTFWFTAKLKRSWENYLSQELAQTAQLQAESKILLVEDNKINQVVAKGLLSKWQLHVDVATDGLQAVQMVQANDEYQLILMDMQMPVMDGLEATRHIRQLDIGQTVPIIALTANAFAENRQACLAAGMNGFISKPVEPEKLHQELIRWLPLTSDFENKPPTTKEKSYQLLSIDTARGLSYFDGDWLEYEDMLATFVAEYRDEADKIAAMFVSGDYAAIELTAHSIKGIALMLGMEVLSDHAKTLELNCRNFTQSDSLSLAIDELRLELGQVLHEIAVLNDIRRGK</sequence>
<dbReference type="GO" id="GO:0000155">
    <property type="term" value="F:phosphorelay sensor kinase activity"/>
    <property type="evidence" value="ECO:0007669"/>
    <property type="project" value="InterPro"/>
</dbReference>